<reference evidence="3" key="1">
    <citation type="submission" date="2017-01" db="EMBL/GenBank/DDBJ databases">
        <authorList>
            <person name="Wang Y."/>
            <person name="White M."/>
            <person name="Kvist S."/>
            <person name="Moncalvo J.-M."/>
        </authorList>
    </citation>
    <scope>NUCLEOTIDE SEQUENCE [LARGE SCALE GENOMIC DNA]</scope>
    <source>
        <strain evidence="3">ID-206-W2</strain>
    </source>
</reference>
<evidence type="ECO:0000313" key="2">
    <source>
        <dbReference type="EMBL" id="OMJ26021.1"/>
    </source>
</evidence>
<dbReference type="GO" id="GO:0003964">
    <property type="term" value="F:RNA-directed DNA polymerase activity"/>
    <property type="evidence" value="ECO:0007669"/>
    <property type="project" value="UniProtKB-KW"/>
</dbReference>
<dbReference type="Gene3D" id="3.60.10.10">
    <property type="entry name" value="Endonuclease/exonuclease/phosphatase"/>
    <property type="match status" value="1"/>
</dbReference>
<evidence type="ECO:0000259" key="1">
    <source>
        <dbReference type="Pfam" id="PF00078"/>
    </source>
</evidence>
<protein>
    <submittedName>
        <fullName evidence="2">LINE-1 reverse transcriptase-like protein</fullName>
    </submittedName>
</protein>
<gene>
    <name evidence="2" type="ORF">AYI69_g4097</name>
</gene>
<dbReference type="EMBL" id="LSSM01001539">
    <property type="protein sequence ID" value="OMJ26021.1"/>
    <property type="molecule type" value="Genomic_DNA"/>
</dbReference>
<evidence type="ECO:0000313" key="3">
    <source>
        <dbReference type="Proteomes" id="UP000187429"/>
    </source>
</evidence>
<dbReference type="Pfam" id="PF00078">
    <property type="entry name" value="RVT_1"/>
    <property type="match status" value="1"/>
</dbReference>
<accession>A0A1R1YGH9</accession>
<keyword evidence="2" id="KW-0548">Nucleotidyltransferase</keyword>
<keyword evidence="2" id="KW-0808">Transferase</keyword>
<dbReference type="InterPro" id="IPR000477">
    <property type="entry name" value="RT_dom"/>
</dbReference>
<dbReference type="PANTHER" id="PTHR19446">
    <property type="entry name" value="REVERSE TRANSCRIPTASES"/>
    <property type="match status" value="1"/>
</dbReference>
<name>A0A1R1YGH9_9FUNG</name>
<organism evidence="2 3">
    <name type="scientific">Smittium culicis</name>
    <dbReference type="NCBI Taxonomy" id="133412"/>
    <lineage>
        <taxon>Eukaryota</taxon>
        <taxon>Fungi</taxon>
        <taxon>Fungi incertae sedis</taxon>
        <taxon>Zoopagomycota</taxon>
        <taxon>Kickxellomycotina</taxon>
        <taxon>Harpellomycetes</taxon>
        <taxon>Harpellales</taxon>
        <taxon>Legeriomycetaceae</taxon>
        <taxon>Smittium</taxon>
    </lineage>
</organism>
<comment type="caution">
    <text evidence="2">The sequence shown here is derived from an EMBL/GenBank/DDBJ whole genome shotgun (WGS) entry which is preliminary data.</text>
</comment>
<keyword evidence="2" id="KW-0695">RNA-directed DNA polymerase</keyword>
<dbReference type="Proteomes" id="UP000187429">
    <property type="component" value="Unassembled WGS sequence"/>
</dbReference>
<sequence>MLGRKRKRGTEVDEGARHKFPKHDVSVVIRSLVHYLPRKRTNSNTKHAVEASDNGEEGRAIRKRAKPFVFIKHDVEFIKKRKLDLGRETRVKTPTMISSDPDSLSVCGMIDEGFRGQRLEYFEMLRRLRPKVVMVQETLVKKEDLAFTVPGYEFFHDCAREGSNHGVLLGISKGHFAQRINGIEGKLVVAQAQLNEQTIKFGSFYLLCNSSTERASTKGKLLELFKAGALTPLKNPELSLATLTSPLRLDSMQKEICYHNFWAPLANLEDTSTMEAEEIAATFVETSKKVAVDFTLYKAYNRRPKILYLTPSILKEIRATDLAVAEWHKATESKNPSKKIKKIYLAFSKKMNEIEVLGNKKDNPLNIDQDISWDELRMVLMSLALHKAPGGDGLEVGWYKVLFNEYDFYCPESPMAKAPLNLLQTIWRNGKIPKIWNITEIVPIPKKGDPQLLDNYRGIALILVGMKILGRIIICRITRQLEARKKISFLQAGFRRGEEAMAQVVSLYDILSRRRVAKKENFVAFIDFRKAYDTVPI</sequence>
<feature type="domain" description="Reverse transcriptase" evidence="1">
    <location>
        <begin position="444"/>
        <end position="536"/>
    </location>
</feature>
<dbReference type="OrthoDB" id="5598377at2759"/>
<proteinExistence type="predicted"/>
<dbReference type="AlphaFoldDB" id="A0A1R1YGH9"/>
<keyword evidence="3" id="KW-1185">Reference proteome</keyword>
<dbReference type="InterPro" id="IPR036691">
    <property type="entry name" value="Endo/exonu/phosph_ase_sf"/>
</dbReference>